<keyword evidence="3" id="KW-1185">Reference proteome</keyword>
<evidence type="ECO:0000313" key="3">
    <source>
        <dbReference type="Proteomes" id="UP000051330"/>
    </source>
</evidence>
<keyword evidence="1" id="KW-1133">Transmembrane helix</keyword>
<keyword evidence="1" id="KW-0812">Transmembrane</keyword>
<reference evidence="2 3" key="1">
    <citation type="journal article" date="2015" name="Genome Announc.">
        <title>Expanding the biotechnology potential of lactobacilli through comparative genomics of 213 strains and associated genera.</title>
        <authorList>
            <person name="Sun Z."/>
            <person name="Harris H.M."/>
            <person name="McCann A."/>
            <person name="Guo C."/>
            <person name="Argimon S."/>
            <person name="Zhang W."/>
            <person name="Yang X."/>
            <person name="Jeffery I.B."/>
            <person name="Cooney J.C."/>
            <person name="Kagawa T.F."/>
            <person name="Liu W."/>
            <person name="Song Y."/>
            <person name="Salvetti E."/>
            <person name="Wrobel A."/>
            <person name="Rasinkangas P."/>
            <person name="Parkhill J."/>
            <person name="Rea M.C."/>
            <person name="O'Sullivan O."/>
            <person name="Ritari J."/>
            <person name="Douillard F.P."/>
            <person name="Paul Ross R."/>
            <person name="Yang R."/>
            <person name="Briner A.E."/>
            <person name="Felis G.E."/>
            <person name="de Vos W.M."/>
            <person name="Barrangou R."/>
            <person name="Klaenhammer T.R."/>
            <person name="Caufield P.W."/>
            <person name="Cui Y."/>
            <person name="Zhang H."/>
            <person name="O'Toole P.W."/>
        </authorList>
    </citation>
    <scope>NUCLEOTIDE SEQUENCE [LARGE SCALE GENOMIC DNA]</scope>
    <source>
        <strain evidence="2 3">DSM 12744</strain>
    </source>
</reference>
<feature type="transmembrane region" description="Helical" evidence="1">
    <location>
        <begin position="131"/>
        <end position="151"/>
    </location>
</feature>
<protein>
    <recommendedName>
        <fullName evidence="4">Type VII secretion protein EssA</fullName>
    </recommendedName>
</protein>
<gene>
    <name evidence="2" type="ORF">FD09_GL001706</name>
</gene>
<sequence length="165" mass="18279">MRKRLSQWLWVIVLVGGIVSGMHTSVQATDGNLDIDNTPIYHNAKAESENSIYTVAPDLFLPKVTQIEQKNARTNTLAADKVVRQVFTGKAKQPVAKSLVSLNQLFTKRWQQGNTRANAALSSGDQDYWPLLWPIIIVGGVLLTLLGVYLGKRFSTIIKEKGETS</sequence>
<name>A0A0R1MJE0_9LACO</name>
<evidence type="ECO:0008006" key="4">
    <source>
        <dbReference type="Google" id="ProtNLM"/>
    </source>
</evidence>
<comment type="caution">
    <text evidence="2">The sequence shown here is derived from an EMBL/GenBank/DDBJ whole genome shotgun (WGS) entry which is preliminary data.</text>
</comment>
<dbReference type="STRING" id="1423792.FD09_GL001706"/>
<dbReference type="AlphaFoldDB" id="A0A0R1MJE0"/>
<dbReference type="RefSeq" id="WP_057822518.1">
    <property type="nucleotide sequence ID" value="NZ_AZEC01000028.1"/>
</dbReference>
<evidence type="ECO:0000313" key="2">
    <source>
        <dbReference type="EMBL" id="KRL08060.1"/>
    </source>
</evidence>
<keyword evidence="1" id="KW-0472">Membrane</keyword>
<accession>A0A0R1MJE0</accession>
<organism evidence="2 3">
    <name type="scientific">Schleiferilactobacillus perolens DSM 12744</name>
    <dbReference type="NCBI Taxonomy" id="1423792"/>
    <lineage>
        <taxon>Bacteria</taxon>
        <taxon>Bacillati</taxon>
        <taxon>Bacillota</taxon>
        <taxon>Bacilli</taxon>
        <taxon>Lactobacillales</taxon>
        <taxon>Lactobacillaceae</taxon>
        <taxon>Schleiferilactobacillus</taxon>
    </lineage>
</organism>
<proteinExistence type="predicted"/>
<dbReference type="EMBL" id="AZEC01000028">
    <property type="protein sequence ID" value="KRL08060.1"/>
    <property type="molecule type" value="Genomic_DNA"/>
</dbReference>
<dbReference type="Proteomes" id="UP000051330">
    <property type="component" value="Unassembled WGS sequence"/>
</dbReference>
<dbReference type="PATRIC" id="fig|1423792.3.peg.1730"/>
<evidence type="ECO:0000256" key="1">
    <source>
        <dbReference type="SAM" id="Phobius"/>
    </source>
</evidence>